<proteinExistence type="predicted"/>
<evidence type="ECO:0000313" key="1">
    <source>
        <dbReference type="EMBL" id="NWL46081.1"/>
    </source>
</evidence>
<reference evidence="1 2" key="1">
    <citation type="submission" date="2018-06" db="EMBL/GenBank/DDBJ databases">
        <title>Bacteria isolated from soil of Wuhan.</title>
        <authorList>
            <person name="Xiang W."/>
            <person name="Huang C."/>
        </authorList>
    </citation>
    <scope>NUCLEOTIDE SEQUENCE [LARGE SCALE GENOMIC DNA]</scope>
    <source>
        <strain evidence="2">xwS4</strain>
    </source>
</reference>
<dbReference type="AlphaFoldDB" id="A0ABD6MYK8"/>
<name>A0ABD6MYK8_9PSED</name>
<dbReference type="Proteomes" id="UP000704738">
    <property type="component" value="Unassembled WGS sequence"/>
</dbReference>
<evidence type="ECO:0000313" key="2">
    <source>
        <dbReference type="Proteomes" id="UP000704738"/>
    </source>
</evidence>
<protein>
    <submittedName>
        <fullName evidence="1">Uncharacterized protein</fullName>
    </submittedName>
</protein>
<comment type="caution">
    <text evidence="1">The sequence shown here is derived from an EMBL/GenBank/DDBJ whole genome shotgun (WGS) entry which is preliminary data.</text>
</comment>
<sequence>MNTAKTNNTNYTDCTPEKLAAIIYAFRSPYCQINTEPDTYRQHQMYFLMTNELEITGCTYEPSIQGGQHCVAASESECDFILQFQINWPNCNPSYSQLEIFRSYYKAREAMFKIKQGYPKKKRREHIAKVEILRNLP</sequence>
<dbReference type="EMBL" id="QJRE01000101">
    <property type="protein sequence ID" value="NWL46081.1"/>
    <property type="molecule type" value="Genomic_DNA"/>
</dbReference>
<organism evidence="1 2">
    <name type="scientific">Pseudomonas hunanensis</name>
    <dbReference type="NCBI Taxonomy" id="1247546"/>
    <lineage>
        <taxon>Bacteria</taxon>
        <taxon>Pseudomonadati</taxon>
        <taxon>Pseudomonadota</taxon>
        <taxon>Gammaproteobacteria</taxon>
        <taxon>Pseudomonadales</taxon>
        <taxon>Pseudomonadaceae</taxon>
        <taxon>Pseudomonas</taxon>
    </lineage>
</organism>
<gene>
    <name evidence="1" type="ORF">DM819_09500</name>
</gene>
<accession>A0ABD6MYK8</accession>
<dbReference type="RefSeq" id="WP_179052765.1">
    <property type="nucleotide sequence ID" value="NZ_QJRE01000101.1"/>
</dbReference>